<comment type="caution">
    <text evidence="3">The sequence shown here is derived from an EMBL/GenBank/DDBJ whole genome shotgun (WGS) entry which is preliminary data.</text>
</comment>
<feature type="region of interest" description="Disordered" evidence="1">
    <location>
        <begin position="42"/>
        <end position="87"/>
    </location>
</feature>
<evidence type="ECO:0000256" key="2">
    <source>
        <dbReference type="SAM" id="Phobius"/>
    </source>
</evidence>
<evidence type="ECO:0008006" key="5">
    <source>
        <dbReference type="Google" id="ProtNLM"/>
    </source>
</evidence>
<keyword evidence="2" id="KW-0472">Membrane</keyword>
<evidence type="ECO:0000313" key="3">
    <source>
        <dbReference type="EMBL" id="GAA4751682.1"/>
    </source>
</evidence>
<evidence type="ECO:0000256" key="1">
    <source>
        <dbReference type="SAM" id="MobiDB-lite"/>
    </source>
</evidence>
<feature type="transmembrane region" description="Helical" evidence="2">
    <location>
        <begin position="14"/>
        <end position="35"/>
    </location>
</feature>
<dbReference type="EMBL" id="BAABIE010000010">
    <property type="protein sequence ID" value="GAA4751682.1"/>
    <property type="molecule type" value="Genomic_DNA"/>
</dbReference>
<reference evidence="4" key="1">
    <citation type="journal article" date="2019" name="Int. J. Syst. Evol. Microbiol.">
        <title>The Global Catalogue of Microorganisms (GCM) 10K type strain sequencing project: providing services to taxonomists for standard genome sequencing and annotation.</title>
        <authorList>
            <consortium name="The Broad Institute Genomics Platform"/>
            <consortium name="The Broad Institute Genome Sequencing Center for Infectious Disease"/>
            <person name="Wu L."/>
            <person name="Ma J."/>
        </authorList>
    </citation>
    <scope>NUCLEOTIDE SEQUENCE [LARGE SCALE GENOMIC DNA]</scope>
    <source>
        <strain evidence="4">JCM 18077</strain>
    </source>
</reference>
<accession>A0ABP8ZBB5</accession>
<gene>
    <name evidence="3" type="ORF">GCM10023217_23000</name>
</gene>
<keyword evidence="4" id="KW-1185">Reference proteome</keyword>
<evidence type="ECO:0000313" key="4">
    <source>
        <dbReference type="Proteomes" id="UP001500822"/>
    </source>
</evidence>
<dbReference type="Proteomes" id="UP001500822">
    <property type="component" value="Unassembled WGS sequence"/>
</dbReference>
<feature type="compositionally biased region" description="Low complexity" evidence="1">
    <location>
        <begin position="42"/>
        <end position="75"/>
    </location>
</feature>
<proteinExistence type="predicted"/>
<dbReference type="RefSeq" id="WP_345313600.1">
    <property type="nucleotide sequence ID" value="NZ_BAABIE010000010.1"/>
</dbReference>
<keyword evidence="2" id="KW-1133">Transmembrane helix</keyword>
<name>A0ABP8ZBB5_9ACTN</name>
<sequence length="169" mass="16784">MTQNSPNTSSSRTVLLVVIALLALALLIVAGFLVFRSGDRVTSSSEATGSSSTTTSEAPSSSESSTSSKAPTSTPDRTRPTAAPGSVTYQFTGSGSVVAVGYKSADGNQVVAAAGAPWSVRTTVRGGSAELTAIVVSGTVTCTILHGEDLLASSTSSGGPLACRAQVPS</sequence>
<keyword evidence="2" id="KW-0812">Transmembrane</keyword>
<dbReference type="InterPro" id="IPR038468">
    <property type="entry name" value="MmpS_C"/>
</dbReference>
<dbReference type="Gene3D" id="2.60.40.2880">
    <property type="entry name" value="MmpS1-5, C-terminal soluble domain"/>
    <property type="match status" value="1"/>
</dbReference>
<organism evidence="3 4">
    <name type="scientific">Gordonia alkaliphila</name>
    <dbReference type="NCBI Taxonomy" id="1053547"/>
    <lineage>
        <taxon>Bacteria</taxon>
        <taxon>Bacillati</taxon>
        <taxon>Actinomycetota</taxon>
        <taxon>Actinomycetes</taxon>
        <taxon>Mycobacteriales</taxon>
        <taxon>Gordoniaceae</taxon>
        <taxon>Gordonia</taxon>
    </lineage>
</organism>
<protein>
    <recommendedName>
        <fullName evidence="5">MmpS family membrane protein</fullName>
    </recommendedName>
</protein>